<keyword evidence="6" id="KW-1185">Reference proteome</keyword>
<keyword evidence="2" id="KW-1133">Transmembrane helix</keyword>
<protein>
    <recommendedName>
        <fullName evidence="4">DUF7029 domain-containing protein</fullName>
    </recommendedName>
</protein>
<feature type="region of interest" description="Disordered" evidence="1">
    <location>
        <begin position="201"/>
        <end position="228"/>
    </location>
</feature>
<name>A0ABQ8GGS8_9PEZI</name>
<reference evidence="5 6" key="1">
    <citation type="journal article" date="2021" name="Nat. Commun.">
        <title>Genetic determinants of endophytism in the Arabidopsis root mycobiome.</title>
        <authorList>
            <person name="Mesny F."/>
            <person name="Miyauchi S."/>
            <person name="Thiergart T."/>
            <person name="Pickel B."/>
            <person name="Atanasova L."/>
            <person name="Karlsson M."/>
            <person name="Huettel B."/>
            <person name="Barry K.W."/>
            <person name="Haridas S."/>
            <person name="Chen C."/>
            <person name="Bauer D."/>
            <person name="Andreopoulos W."/>
            <person name="Pangilinan J."/>
            <person name="LaButti K."/>
            <person name="Riley R."/>
            <person name="Lipzen A."/>
            <person name="Clum A."/>
            <person name="Drula E."/>
            <person name="Henrissat B."/>
            <person name="Kohler A."/>
            <person name="Grigoriev I.V."/>
            <person name="Martin F.M."/>
            <person name="Hacquard S."/>
        </authorList>
    </citation>
    <scope>NUCLEOTIDE SEQUENCE [LARGE SCALE GENOMIC DNA]</scope>
    <source>
        <strain evidence="5 6">MPI-SDFR-AT-0080</strain>
    </source>
</reference>
<accession>A0ABQ8GGS8</accession>
<organism evidence="5 6">
    <name type="scientific">Macrophomina phaseolina</name>
    <dbReference type="NCBI Taxonomy" id="35725"/>
    <lineage>
        <taxon>Eukaryota</taxon>
        <taxon>Fungi</taxon>
        <taxon>Dikarya</taxon>
        <taxon>Ascomycota</taxon>
        <taxon>Pezizomycotina</taxon>
        <taxon>Dothideomycetes</taxon>
        <taxon>Dothideomycetes incertae sedis</taxon>
        <taxon>Botryosphaeriales</taxon>
        <taxon>Botryosphaeriaceae</taxon>
        <taxon>Macrophomina</taxon>
    </lineage>
</organism>
<dbReference type="Proteomes" id="UP000774617">
    <property type="component" value="Unassembled WGS sequence"/>
</dbReference>
<gene>
    <name evidence="5" type="ORF">B0J12DRAFT_697439</name>
</gene>
<keyword evidence="2" id="KW-0812">Transmembrane</keyword>
<feature type="compositionally biased region" description="Low complexity" evidence="1">
    <location>
        <begin position="207"/>
        <end position="228"/>
    </location>
</feature>
<dbReference type="EMBL" id="JAGTJR010000008">
    <property type="protein sequence ID" value="KAH7055635.1"/>
    <property type="molecule type" value="Genomic_DNA"/>
</dbReference>
<evidence type="ECO:0000313" key="6">
    <source>
        <dbReference type="Proteomes" id="UP000774617"/>
    </source>
</evidence>
<dbReference type="Pfam" id="PF22974">
    <property type="entry name" value="DUF7029"/>
    <property type="match status" value="1"/>
</dbReference>
<keyword evidence="2" id="KW-0472">Membrane</keyword>
<evidence type="ECO:0000259" key="4">
    <source>
        <dbReference type="Pfam" id="PF22974"/>
    </source>
</evidence>
<proteinExistence type="predicted"/>
<comment type="caution">
    <text evidence="5">The sequence shown here is derived from an EMBL/GenBank/DDBJ whole genome shotgun (WGS) entry which is preliminary data.</text>
</comment>
<sequence length="616" mass="66242">MGSIKPFLTIYAVWLLACLPHGVLSAAGSSRALGAAPMLDLKAATRRSDNLRRSDQIRTSKFVDLLYADADNTGNRKSVFFSRVQAQSSKQVLMLEDIEDQLNHIECTKSGIELGFRNNDVFNDVEGAISGLEGGYVVAAHAGCNEEGSRAVFQVECVTASEDTNTITLAATKKHWKEAFNHFNIDYGYSNEHHELRRHQLERRQEATSQAPAPTQAPIASGATPSTSTSAFLSHTTIVPSNASQVTATSVALNLFHEEANTTFALPPGFVMALPNTHFTLGCKHCKTTGNFNLTQGNWELDWPDMDEIVQMDSVADVFRMGFVQLALTDFNAYIELQASPAESGGLIIPLFTAPTVGFRIPELGTAGVMFEPALTFNWALTGGIRMSYGFNLTVPSAIATLNFTDLDSSNVKGLENYTLEALPFQANISDIELQLHVALRPRIELAFSLFDNELLAEAGTYLDLPIANVNITQLASAQHNSNCESVEQPPADEADFEQSFSNLTHIAAGVDIGVGVDLRMQAELPVLKDPAFATSWSIASMPATTLPTACLVYQTDAPVGAAFTPAATKLAAMKKEKEQRGGVLGGSGQSAAATPGVGMVLSLVVNVVVLWGFLC</sequence>
<evidence type="ECO:0000313" key="5">
    <source>
        <dbReference type="EMBL" id="KAH7055635.1"/>
    </source>
</evidence>
<evidence type="ECO:0000256" key="2">
    <source>
        <dbReference type="SAM" id="Phobius"/>
    </source>
</evidence>
<dbReference type="InterPro" id="IPR054293">
    <property type="entry name" value="DUF7029"/>
</dbReference>
<dbReference type="PROSITE" id="PS51257">
    <property type="entry name" value="PROKAR_LIPOPROTEIN"/>
    <property type="match status" value="1"/>
</dbReference>
<feature type="transmembrane region" description="Helical" evidence="2">
    <location>
        <begin position="597"/>
        <end position="615"/>
    </location>
</feature>
<feature type="signal peptide" evidence="3">
    <location>
        <begin position="1"/>
        <end position="25"/>
    </location>
</feature>
<evidence type="ECO:0000256" key="3">
    <source>
        <dbReference type="SAM" id="SignalP"/>
    </source>
</evidence>
<feature type="domain" description="DUF7029" evidence="4">
    <location>
        <begin position="86"/>
        <end position="183"/>
    </location>
</feature>
<evidence type="ECO:0000256" key="1">
    <source>
        <dbReference type="SAM" id="MobiDB-lite"/>
    </source>
</evidence>
<feature type="chain" id="PRO_5046340073" description="DUF7029 domain-containing protein" evidence="3">
    <location>
        <begin position="26"/>
        <end position="616"/>
    </location>
</feature>
<keyword evidence="3" id="KW-0732">Signal</keyword>